<dbReference type="InterPro" id="IPR002347">
    <property type="entry name" value="SDR_fam"/>
</dbReference>
<evidence type="ECO:0000313" key="12">
    <source>
        <dbReference type="Proteomes" id="UP000549394"/>
    </source>
</evidence>
<comment type="catalytic activity">
    <reaction evidence="8">
        <text>a (2E,4E)-dienoyl-CoA + NADPH + H(+) = a 4,5-saturated-(3E)-enoyl-CoA + NADP(+)</text>
        <dbReference type="Rhea" id="RHEA:45912"/>
        <dbReference type="ChEBI" id="CHEBI:15378"/>
        <dbReference type="ChEBI" id="CHEBI:57783"/>
        <dbReference type="ChEBI" id="CHEBI:58349"/>
        <dbReference type="ChEBI" id="CHEBI:85101"/>
        <dbReference type="ChEBI" id="CHEBI:85493"/>
        <dbReference type="EC" id="1.3.1.124"/>
    </reaction>
</comment>
<comment type="catalytic activity">
    <reaction evidence="9">
        <text>a (2E,4Z)-dienoyl-CoA + NADPH + H(+) = a 4,5-saturated-(3E)-enoyl-CoA + NADP(+)</text>
        <dbReference type="Rhea" id="RHEA:61892"/>
        <dbReference type="ChEBI" id="CHEBI:15378"/>
        <dbReference type="ChEBI" id="CHEBI:57783"/>
        <dbReference type="ChEBI" id="CHEBI:58349"/>
        <dbReference type="ChEBI" id="CHEBI:85099"/>
        <dbReference type="ChEBI" id="CHEBI:85493"/>
        <dbReference type="EC" id="1.3.1.124"/>
    </reaction>
</comment>
<reference evidence="11 12" key="1">
    <citation type="submission" date="2020-08" db="EMBL/GenBank/DDBJ databases">
        <authorList>
            <person name="Hejnol A."/>
        </authorList>
    </citation>
    <scope>NUCLEOTIDE SEQUENCE [LARGE SCALE GENOMIC DNA]</scope>
</reference>
<accession>A0A7I8W7N6</accession>
<organism evidence="11 12">
    <name type="scientific">Dimorphilus gyrociliatus</name>
    <dbReference type="NCBI Taxonomy" id="2664684"/>
    <lineage>
        <taxon>Eukaryota</taxon>
        <taxon>Metazoa</taxon>
        <taxon>Spiralia</taxon>
        <taxon>Lophotrochozoa</taxon>
        <taxon>Annelida</taxon>
        <taxon>Polychaeta</taxon>
        <taxon>Polychaeta incertae sedis</taxon>
        <taxon>Dinophilidae</taxon>
        <taxon>Dimorphilus</taxon>
    </lineage>
</organism>
<dbReference type="CDD" id="cd05369">
    <property type="entry name" value="TER_DECR_SDR_a"/>
    <property type="match status" value="1"/>
</dbReference>
<dbReference type="GO" id="GO:0008670">
    <property type="term" value="F:2,4-dienoyl-CoA reductase (NADPH) activity"/>
    <property type="evidence" value="ECO:0007669"/>
    <property type="project" value="InterPro"/>
</dbReference>
<comment type="similarity">
    <text evidence="3">Belongs to the short-chain dehydrogenases/reductases (SDR) family. 2,4-dienoyl-CoA reductase subfamily.</text>
</comment>
<dbReference type="InterPro" id="IPR045017">
    <property type="entry name" value="DECR2-like"/>
</dbReference>
<gene>
    <name evidence="11" type="ORF">DGYR_LOCUS11857</name>
</gene>
<evidence type="ECO:0000256" key="4">
    <source>
        <dbReference type="ARBA" id="ARBA00025939"/>
    </source>
</evidence>
<dbReference type="PANTHER" id="PTHR43296">
    <property type="entry name" value="PEROXISOMAL 2,4-DIENOYL-COA REDUCTASE"/>
    <property type="match status" value="1"/>
</dbReference>
<dbReference type="GO" id="GO:0009062">
    <property type="term" value="P:fatty acid catabolic process"/>
    <property type="evidence" value="ECO:0007669"/>
    <property type="project" value="InterPro"/>
</dbReference>
<keyword evidence="1" id="KW-0521">NADP</keyword>
<evidence type="ECO:0000256" key="5">
    <source>
        <dbReference type="ARBA" id="ARBA00026117"/>
    </source>
</evidence>
<evidence type="ECO:0000256" key="9">
    <source>
        <dbReference type="ARBA" id="ARBA00048340"/>
    </source>
</evidence>
<dbReference type="Proteomes" id="UP000549394">
    <property type="component" value="Unassembled WGS sequence"/>
</dbReference>
<evidence type="ECO:0000256" key="7">
    <source>
        <dbReference type="ARBA" id="ARBA00030890"/>
    </source>
</evidence>
<keyword evidence="12" id="KW-1185">Reference proteome</keyword>
<comment type="catalytic activity">
    <reaction evidence="10">
        <text>(2E,4Z,7Z,10Z,13Z,16Z,19Z)-docosaheptaenoyl-CoA + NADPH + H(+) = (3E,7Z,10Z,13Z,16Z,19Z)-docosahexaenoyl-CoA + NADP(+)</text>
        <dbReference type="Rhea" id="RHEA:44920"/>
        <dbReference type="ChEBI" id="CHEBI:15378"/>
        <dbReference type="ChEBI" id="CHEBI:57783"/>
        <dbReference type="ChEBI" id="CHEBI:58349"/>
        <dbReference type="ChEBI" id="CHEBI:77559"/>
        <dbReference type="ChEBI" id="CHEBI:84791"/>
    </reaction>
</comment>
<dbReference type="FunFam" id="3.40.50.720:FF:000084">
    <property type="entry name" value="Short-chain dehydrogenase reductase"/>
    <property type="match status" value="1"/>
</dbReference>
<dbReference type="SUPFAM" id="SSF51735">
    <property type="entry name" value="NAD(P)-binding Rossmann-fold domains"/>
    <property type="match status" value="1"/>
</dbReference>
<evidence type="ECO:0000256" key="3">
    <source>
        <dbReference type="ARBA" id="ARBA00025787"/>
    </source>
</evidence>
<evidence type="ECO:0000256" key="2">
    <source>
        <dbReference type="ARBA" id="ARBA00023002"/>
    </source>
</evidence>
<keyword evidence="2" id="KW-0560">Oxidoreductase</keyword>
<comment type="caution">
    <text evidence="11">The sequence shown here is derived from an EMBL/GenBank/DDBJ whole genome shotgun (WGS) entry which is preliminary data.</text>
</comment>
<dbReference type="EMBL" id="CAJFCJ010000020">
    <property type="protein sequence ID" value="CAD5124291.1"/>
    <property type="molecule type" value="Genomic_DNA"/>
</dbReference>
<sequence>MQKSNSFNEKCSENYRYFFDKDLIKGKVALITGGGSGIGFSIAEIFLRHGCNVVIASRNLQRVQLAAEELSKVKRPNAKCLGLQLDVRKPENIVNLYESIANEFGRLDVLVNCAAGNFLSPITGLSPNAYRTVLEIDTMGTFLCSKYAFETFFQRQKSGVILNITATLDYRGTPLQAHAGSAKAAIDALTRHMSVEWGSSNVRVVGIAPGATDGTEGLRRLSNPEYLNTMLNQIPLGRLGTRTEIANGALFLISEIAAYITGATLVCDGGHWLTSAWQANL</sequence>
<dbReference type="PRINTS" id="PR00081">
    <property type="entry name" value="GDHRDH"/>
</dbReference>
<dbReference type="OrthoDB" id="1393670at2759"/>
<evidence type="ECO:0000256" key="8">
    <source>
        <dbReference type="ARBA" id="ARBA00048009"/>
    </source>
</evidence>
<dbReference type="Pfam" id="PF13561">
    <property type="entry name" value="adh_short_C2"/>
    <property type="match status" value="1"/>
</dbReference>
<evidence type="ECO:0000313" key="11">
    <source>
        <dbReference type="EMBL" id="CAD5124291.1"/>
    </source>
</evidence>
<dbReference type="EC" id="1.3.1.124" evidence="5"/>
<dbReference type="InterPro" id="IPR036291">
    <property type="entry name" value="NAD(P)-bd_dom_sf"/>
</dbReference>
<comment type="subunit">
    <text evidence="4">Monomer, dimer and oligomer.</text>
</comment>
<dbReference type="PANTHER" id="PTHR43296:SF2">
    <property type="entry name" value="PEROXISOMAL 2,4-DIENOYL-COA REDUCTASE [(3E)-ENOYL-COA-PRODUCING]"/>
    <property type="match status" value="1"/>
</dbReference>
<dbReference type="GO" id="GO:0005777">
    <property type="term" value="C:peroxisome"/>
    <property type="evidence" value="ECO:0007669"/>
    <property type="project" value="TreeGrafter"/>
</dbReference>
<proteinExistence type="inferred from homology"/>
<dbReference type="AlphaFoldDB" id="A0A7I8W7N6"/>
<evidence type="ECO:0000256" key="10">
    <source>
        <dbReference type="ARBA" id="ARBA00048631"/>
    </source>
</evidence>
<name>A0A7I8W7N6_9ANNE</name>
<dbReference type="Gene3D" id="3.40.50.720">
    <property type="entry name" value="NAD(P)-binding Rossmann-like Domain"/>
    <property type="match status" value="1"/>
</dbReference>
<protein>
    <recommendedName>
        <fullName evidence="6">Peroxisomal 2,4-dienoyl-CoA reductase [(3E)-enoyl-CoA-producing]</fullName>
        <ecNumber evidence="5">1.3.1.124</ecNumber>
    </recommendedName>
    <alternativeName>
        <fullName evidence="7">2,4-dienoyl-CoA reductase 2</fullName>
    </alternativeName>
</protein>
<evidence type="ECO:0000256" key="1">
    <source>
        <dbReference type="ARBA" id="ARBA00022857"/>
    </source>
</evidence>
<evidence type="ECO:0000256" key="6">
    <source>
        <dbReference type="ARBA" id="ARBA00026221"/>
    </source>
</evidence>